<sequence>MPTDLGSTILDVPFREIKTGQFFCFQSKAVGGPGKHFTADEKLLAAWAAGAVGAATEEDLTHGASPPHLAGCALDREGEDWGHLD</sequence>
<feature type="region of interest" description="Disordered" evidence="1">
    <location>
        <begin position="59"/>
        <end position="85"/>
    </location>
</feature>
<keyword evidence="3" id="KW-1185">Reference proteome</keyword>
<name>A0AAV3ZJA2_9GAST</name>
<evidence type="ECO:0000256" key="1">
    <source>
        <dbReference type="SAM" id="MobiDB-lite"/>
    </source>
</evidence>
<evidence type="ECO:0000313" key="3">
    <source>
        <dbReference type="Proteomes" id="UP000735302"/>
    </source>
</evidence>
<comment type="caution">
    <text evidence="2">The sequence shown here is derived from an EMBL/GenBank/DDBJ whole genome shotgun (WGS) entry which is preliminary data.</text>
</comment>
<accession>A0AAV3ZJA2</accession>
<protein>
    <submittedName>
        <fullName evidence="2">Uncharacterized protein</fullName>
    </submittedName>
</protein>
<dbReference type="AlphaFoldDB" id="A0AAV3ZJA2"/>
<reference evidence="2 3" key="1">
    <citation type="journal article" date="2021" name="Elife">
        <title>Chloroplast acquisition without the gene transfer in kleptoplastic sea slugs, Plakobranchus ocellatus.</title>
        <authorList>
            <person name="Maeda T."/>
            <person name="Takahashi S."/>
            <person name="Yoshida T."/>
            <person name="Shimamura S."/>
            <person name="Takaki Y."/>
            <person name="Nagai Y."/>
            <person name="Toyoda A."/>
            <person name="Suzuki Y."/>
            <person name="Arimoto A."/>
            <person name="Ishii H."/>
            <person name="Satoh N."/>
            <person name="Nishiyama T."/>
            <person name="Hasebe M."/>
            <person name="Maruyama T."/>
            <person name="Minagawa J."/>
            <person name="Obokata J."/>
            <person name="Shigenobu S."/>
        </authorList>
    </citation>
    <scope>NUCLEOTIDE SEQUENCE [LARGE SCALE GENOMIC DNA]</scope>
</reference>
<dbReference type="Proteomes" id="UP000735302">
    <property type="component" value="Unassembled WGS sequence"/>
</dbReference>
<evidence type="ECO:0000313" key="2">
    <source>
        <dbReference type="EMBL" id="GFN99185.1"/>
    </source>
</evidence>
<proteinExistence type="predicted"/>
<dbReference type="EMBL" id="BLXT01002947">
    <property type="protein sequence ID" value="GFN99185.1"/>
    <property type="molecule type" value="Genomic_DNA"/>
</dbReference>
<gene>
    <name evidence="2" type="ORF">PoB_002569100</name>
</gene>
<organism evidence="2 3">
    <name type="scientific">Plakobranchus ocellatus</name>
    <dbReference type="NCBI Taxonomy" id="259542"/>
    <lineage>
        <taxon>Eukaryota</taxon>
        <taxon>Metazoa</taxon>
        <taxon>Spiralia</taxon>
        <taxon>Lophotrochozoa</taxon>
        <taxon>Mollusca</taxon>
        <taxon>Gastropoda</taxon>
        <taxon>Heterobranchia</taxon>
        <taxon>Euthyneura</taxon>
        <taxon>Panpulmonata</taxon>
        <taxon>Sacoglossa</taxon>
        <taxon>Placobranchoidea</taxon>
        <taxon>Plakobranchidae</taxon>
        <taxon>Plakobranchus</taxon>
    </lineage>
</organism>
<feature type="compositionally biased region" description="Basic and acidic residues" evidence="1">
    <location>
        <begin position="74"/>
        <end position="85"/>
    </location>
</feature>